<keyword evidence="5" id="KW-1185">Reference proteome</keyword>
<dbReference type="PANTHER" id="PTHR13393:SF0">
    <property type="entry name" value="RNA N6-ADENOSINE-METHYLTRANSFERASE METTL16"/>
    <property type="match status" value="1"/>
</dbReference>
<dbReference type="VEuPathDB" id="ToxoDB:ETH_00018170"/>
<feature type="compositionally biased region" description="Low complexity" evidence="3">
    <location>
        <begin position="15"/>
        <end position="29"/>
    </location>
</feature>
<dbReference type="AlphaFoldDB" id="U6L578"/>
<keyword evidence="1" id="KW-0489">Methyltransferase</keyword>
<protein>
    <submittedName>
        <fullName evidence="4">Uncharacterized protein</fullName>
    </submittedName>
</protein>
<name>U6L578_EIMTE</name>
<dbReference type="EMBL" id="HG678346">
    <property type="protein sequence ID" value="CDJ45542.1"/>
    <property type="molecule type" value="Genomic_DNA"/>
</dbReference>
<reference evidence="4" key="1">
    <citation type="submission" date="2013-10" db="EMBL/GenBank/DDBJ databases">
        <title>Genomic analysis of the causative agents of coccidiosis in chickens.</title>
        <authorList>
            <person name="Reid A.J."/>
            <person name="Blake D."/>
            <person name="Billington K."/>
            <person name="Browne H."/>
            <person name="Dunn M."/>
            <person name="Hung S."/>
            <person name="Kawahara F."/>
            <person name="Miranda-Saavedra D."/>
            <person name="Mourier T."/>
            <person name="Nagra H."/>
            <person name="Otto T.D."/>
            <person name="Rawlings N."/>
            <person name="Sanchez A."/>
            <person name="Sanders M."/>
            <person name="Subramaniam C."/>
            <person name="Tay Y."/>
            <person name="Dear P."/>
            <person name="Doerig C."/>
            <person name="Gruber A."/>
            <person name="Parkinson J."/>
            <person name="Shirley M."/>
            <person name="Wan K.L."/>
            <person name="Berriman M."/>
            <person name="Tomley F."/>
            <person name="Pain A."/>
        </authorList>
    </citation>
    <scope>NUCLEOTIDE SEQUENCE [LARGE SCALE GENOMIC DNA]</scope>
    <source>
        <strain evidence="4">Houghton</strain>
    </source>
</reference>
<dbReference type="Pfam" id="PF05971">
    <property type="entry name" value="Methyltransf_10"/>
    <property type="match status" value="1"/>
</dbReference>
<proteinExistence type="predicted"/>
<evidence type="ECO:0000256" key="2">
    <source>
        <dbReference type="ARBA" id="ARBA00022679"/>
    </source>
</evidence>
<organism evidence="4 5">
    <name type="scientific">Eimeria tenella</name>
    <name type="common">Coccidian parasite</name>
    <dbReference type="NCBI Taxonomy" id="5802"/>
    <lineage>
        <taxon>Eukaryota</taxon>
        <taxon>Sar</taxon>
        <taxon>Alveolata</taxon>
        <taxon>Apicomplexa</taxon>
        <taxon>Conoidasida</taxon>
        <taxon>Coccidia</taxon>
        <taxon>Eucoccidiorida</taxon>
        <taxon>Eimeriorina</taxon>
        <taxon>Eimeriidae</taxon>
        <taxon>Eimeria</taxon>
    </lineage>
</organism>
<feature type="compositionally biased region" description="Gly residues" evidence="3">
    <location>
        <begin position="30"/>
        <end position="46"/>
    </location>
</feature>
<accession>U6L578</accession>
<dbReference type="GO" id="GO:0008168">
    <property type="term" value="F:methyltransferase activity"/>
    <property type="evidence" value="ECO:0007669"/>
    <property type="project" value="UniProtKB-KW"/>
</dbReference>
<dbReference type="InterPro" id="IPR010286">
    <property type="entry name" value="METTL16/RlmF"/>
</dbReference>
<evidence type="ECO:0000313" key="4">
    <source>
        <dbReference type="EMBL" id="CDJ45542.1"/>
    </source>
</evidence>
<dbReference type="Proteomes" id="UP000030747">
    <property type="component" value="Unassembled WGS sequence"/>
</dbReference>
<reference evidence="4" key="2">
    <citation type="submission" date="2013-10" db="EMBL/GenBank/DDBJ databases">
        <authorList>
            <person name="Aslett M."/>
        </authorList>
    </citation>
    <scope>NUCLEOTIDE SEQUENCE [LARGE SCALE GENOMIC DNA]</scope>
    <source>
        <strain evidence="4">Houghton</strain>
    </source>
</reference>
<dbReference type="Gene3D" id="3.40.50.150">
    <property type="entry name" value="Vaccinia Virus protein VP39"/>
    <property type="match status" value="1"/>
</dbReference>
<feature type="region of interest" description="Disordered" evidence="3">
    <location>
        <begin position="235"/>
        <end position="259"/>
    </location>
</feature>
<dbReference type="InterPro" id="IPR029063">
    <property type="entry name" value="SAM-dependent_MTases_sf"/>
</dbReference>
<feature type="region of interest" description="Disordered" evidence="3">
    <location>
        <begin position="1"/>
        <end position="51"/>
    </location>
</feature>
<dbReference type="GeneID" id="25252772"/>
<dbReference type="OrthoDB" id="354634at2759"/>
<dbReference type="SUPFAM" id="SSF53335">
    <property type="entry name" value="S-adenosyl-L-methionine-dependent methyltransferases"/>
    <property type="match status" value="1"/>
</dbReference>
<dbReference type="RefSeq" id="XP_013236288.1">
    <property type="nucleotide sequence ID" value="XM_013380834.1"/>
</dbReference>
<dbReference type="GO" id="GO:0070475">
    <property type="term" value="P:rRNA base methylation"/>
    <property type="evidence" value="ECO:0007669"/>
    <property type="project" value="TreeGrafter"/>
</dbReference>
<sequence length="316" mass="34496">MPAAADSHQKKPIARRQQQGPRIRQPQGAPKGGPQGDPQGAPGGAPEGYVGPPRGGGVRIWDVGVGANCVYPLLGFADYGWRFVGSDISEESLAAAAANLHANGLEVYVQLRLQQQPQQIFEGVLRDEDGLFAACVCNPPFYSSPELVAKSPWREKAGKLHELACAGGEAAFLRCMYTESKAHAARFLWFTSLVARTSTRDELKRQIQHGMRLAGRRAEQQMEAEAQRWLRRHRLQRGQSCSSSSSSSGGGGGSCSSSSSSSGSCSGAEEVEMHPRELRVFDLFQGKQTRWVVCWTYWTAAQRRQLREILYSDSAG</sequence>
<dbReference type="PANTHER" id="PTHR13393">
    <property type="entry name" value="SAM-DEPENDENT METHYLTRANSFERASE"/>
    <property type="match status" value="1"/>
</dbReference>
<evidence type="ECO:0000313" key="5">
    <source>
        <dbReference type="Proteomes" id="UP000030747"/>
    </source>
</evidence>
<gene>
    <name evidence="4" type="ORF">ETH_00018170</name>
</gene>
<evidence type="ECO:0000256" key="1">
    <source>
        <dbReference type="ARBA" id="ARBA00022603"/>
    </source>
</evidence>
<evidence type="ECO:0000256" key="3">
    <source>
        <dbReference type="SAM" id="MobiDB-lite"/>
    </source>
</evidence>
<keyword evidence="2" id="KW-0808">Transferase</keyword>
<dbReference type="VEuPathDB" id="ToxoDB:ETH2_0804800"/>